<dbReference type="PROSITE" id="PS51161">
    <property type="entry name" value="ATP_CONE"/>
    <property type="match status" value="1"/>
</dbReference>
<evidence type="ECO:0000256" key="3">
    <source>
        <dbReference type="ARBA" id="ARBA00022840"/>
    </source>
</evidence>
<keyword evidence="7" id="KW-0479">Metal-binding</keyword>
<sequence>MLCPSCRSEQSRVVDSRTVDSGSAIRRRRECTRCGTRFTTMERSVLLVTKRNGVTEEFNRDKLIRGVGRACQGLGVSGDELKVLAHEVEQSVRATHGSQVAANEIGLAILDPLRRLNEVAYLRFASVYKSFRSADDFEEEIRSLRALRTGGPGQQGDGAAATGETVADRPLS</sequence>
<gene>
    <name evidence="7" type="primary">nrdR</name>
    <name evidence="10" type="ORF">DIW82_09495</name>
</gene>
<comment type="function">
    <text evidence="7">Negatively regulates transcription of bacterial ribonucleotide reductase nrd genes and operons by binding to NrdR-boxes.</text>
</comment>
<keyword evidence="4 7" id="KW-0805">Transcription regulation</keyword>
<dbReference type="GO" id="GO:0005524">
    <property type="term" value="F:ATP binding"/>
    <property type="evidence" value="ECO:0007669"/>
    <property type="project" value="UniProtKB-UniRule"/>
</dbReference>
<dbReference type="GO" id="GO:0045892">
    <property type="term" value="P:negative regulation of DNA-templated transcription"/>
    <property type="evidence" value="ECO:0007669"/>
    <property type="project" value="UniProtKB-UniRule"/>
</dbReference>
<dbReference type="NCBIfam" id="TIGR00244">
    <property type="entry name" value="transcriptional regulator NrdR"/>
    <property type="match status" value="1"/>
</dbReference>
<dbReference type="GO" id="GO:0003677">
    <property type="term" value="F:DNA binding"/>
    <property type="evidence" value="ECO:0007669"/>
    <property type="project" value="UniProtKB-KW"/>
</dbReference>
<dbReference type="STRING" id="863239.GCA_000213935_02621"/>
<dbReference type="HAMAP" id="MF_00440">
    <property type="entry name" value="NrdR"/>
    <property type="match status" value="1"/>
</dbReference>
<evidence type="ECO:0000256" key="4">
    <source>
        <dbReference type="ARBA" id="ARBA00023015"/>
    </source>
</evidence>
<evidence type="ECO:0000313" key="10">
    <source>
        <dbReference type="EMBL" id="HCT14994.1"/>
    </source>
</evidence>
<feature type="zinc finger region" evidence="7">
    <location>
        <begin position="3"/>
        <end position="34"/>
    </location>
</feature>
<evidence type="ECO:0000256" key="6">
    <source>
        <dbReference type="ARBA" id="ARBA00023163"/>
    </source>
</evidence>
<evidence type="ECO:0000256" key="2">
    <source>
        <dbReference type="ARBA" id="ARBA00022741"/>
    </source>
</evidence>
<proteinExistence type="inferred from homology"/>
<dbReference type="Pfam" id="PF22811">
    <property type="entry name" value="Zn_ribbon_NrdR"/>
    <property type="match status" value="1"/>
</dbReference>
<dbReference type="Proteomes" id="UP000261739">
    <property type="component" value="Unassembled WGS sequence"/>
</dbReference>
<dbReference type="Pfam" id="PF03477">
    <property type="entry name" value="ATP-cone"/>
    <property type="match status" value="1"/>
</dbReference>
<dbReference type="PANTHER" id="PTHR30455">
    <property type="entry name" value="TRANSCRIPTIONAL REPRESSOR NRDR"/>
    <property type="match status" value="1"/>
</dbReference>
<evidence type="ECO:0000259" key="9">
    <source>
        <dbReference type="PROSITE" id="PS51161"/>
    </source>
</evidence>
<comment type="caution">
    <text evidence="10">The sequence shown here is derived from an EMBL/GenBank/DDBJ whole genome shotgun (WGS) entry which is preliminary data.</text>
</comment>
<reference evidence="10 11" key="1">
    <citation type="journal article" date="2018" name="Nat. Biotechnol.">
        <title>A standardized bacterial taxonomy based on genome phylogeny substantially revises the tree of life.</title>
        <authorList>
            <person name="Parks D.H."/>
            <person name="Chuvochina M."/>
            <person name="Waite D.W."/>
            <person name="Rinke C."/>
            <person name="Skarshewski A."/>
            <person name="Chaumeil P.A."/>
            <person name="Hugenholtz P."/>
        </authorList>
    </citation>
    <scope>NUCLEOTIDE SEQUENCE [LARGE SCALE GENOMIC DNA]</scope>
    <source>
        <strain evidence="10">UBA11247</strain>
    </source>
</reference>
<evidence type="ECO:0000313" key="11">
    <source>
        <dbReference type="Proteomes" id="UP000261739"/>
    </source>
</evidence>
<keyword evidence="7" id="KW-0863">Zinc-finger</keyword>
<evidence type="ECO:0000256" key="8">
    <source>
        <dbReference type="SAM" id="MobiDB-lite"/>
    </source>
</evidence>
<dbReference type="GO" id="GO:0008270">
    <property type="term" value="F:zinc ion binding"/>
    <property type="evidence" value="ECO:0007669"/>
    <property type="project" value="UniProtKB-UniRule"/>
</dbReference>
<keyword evidence="6 7" id="KW-0804">Transcription</keyword>
<dbReference type="EMBL" id="DQID01000245">
    <property type="protein sequence ID" value="HCT14994.1"/>
    <property type="molecule type" value="Genomic_DNA"/>
</dbReference>
<dbReference type="RefSeq" id="WP_273052247.1">
    <property type="nucleotide sequence ID" value="NZ_DAITTW010000155.1"/>
</dbReference>
<dbReference type="InterPro" id="IPR003796">
    <property type="entry name" value="RNR_NrdR-like"/>
</dbReference>
<feature type="region of interest" description="Disordered" evidence="8">
    <location>
        <begin position="147"/>
        <end position="172"/>
    </location>
</feature>
<keyword evidence="5 7" id="KW-0238">DNA-binding</keyword>
<evidence type="ECO:0000256" key="7">
    <source>
        <dbReference type="HAMAP-Rule" id="MF_00440"/>
    </source>
</evidence>
<dbReference type="AlphaFoldDB" id="A0A3D4T0D2"/>
<keyword evidence="1 7" id="KW-0678">Repressor</keyword>
<keyword evidence="7" id="KW-0862">Zinc</keyword>
<dbReference type="InterPro" id="IPR005144">
    <property type="entry name" value="ATP-cone_dom"/>
</dbReference>
<feature type="domain" description="ATP-cone" evidence="9">
    <location>
        <begin position="46"/>
        <end position="136"/>
    </location>
</feature>
<comment type="similarity">
    <text evidence="7">Belongs to the NrdR family.</text>
</comment>
<keyword evidence="3 7" id="KW-0067">ATP-binding</keyword>
<keyword evidence="2 7" id="KW-0547">Nucleotide-binding</keyword>
<evidence type="ECO:0000256" key="5">
    <source>
        <dbReference type="ARBA" id="ARBA00023125"/>
    </source>
</evidence>
<protein>
    <recommendedName>
        <fullName evidence="7">Transcriptional repressor NrdR</fullName>
    </recommendedName>
</protein>
<organism evidence="10 11">
    <name type="scientific">Corynebacterium nuruki</name>
    <dbReference type="NCBI Taxonomy" id="1032851"/>
    <lineage>
        <taxon>Bacteria</taxon>
        <taxon>Bacillati</taxon>
        <taxon>Actinomycetota</taxon>
        <taxon>Actinomycetes</taxon>
        <taxon>Mycobacteriales</taxon>
        <taxon>Corynebacteriaceae</taxon>
        <taxon>Corynebacterium</taxon>
    </lineage>
</organism>
<comment type="cofactor">
    <cofactor evidence="7">
        <name>Zn(2+)</name>
        <dbReference type="ChEBI" id="CHEBI:29105"/>
    </cofactor>
    <text evidence="7">Binds 1 zinc ion.</text>
</comment>
<dbReference type="PANTHER" id="PTHR30455:SF2">
    <property type="entry name" value="TRANSCRIPTIONAL REPRESSOR NRDR"/>
    <property type="match status" value="1"/>
</dbReference>
<accession>A0A3D4T0D2</accession>
<dbReference type="InterPro" id="IPR055173">
    <property type="entry name" value="NrdR-like_N"/>
</dbReference>
<evidence type="ECO:0000256" key="1">
    <source>
        <dbReference type="ARBA" id="ARBA00022491"/>
    </source>
</evidence>
<name>A0A3D4T0D2_9CORY</name>